<proteinExistence type="inferred from homology"/>
<dbReference type="SUPFAM" id="SSF50182">
    <property type="entry name" value="Sm-like ribonucleoproteins"/>
    <property type="match status" value="1"/>
</dbReference>
<evidence type="ECO:0000313" key="11">
    <source>
        <dbReference type="Proteomes" id="UP001438707"/>
    </source>
</evidence>
<evidence type="ECO:0000259" key="9">
    <source>
        <dbReference type="Pfam" id="PF21088"/>
    </source>
</evidence>
<dbReference type="PANTHER" id="PTHR30566">
    <property type="entry name" value="YNAI-RELATED MECHANOSENSITIVE ION CHANNEL"/>
    <property type="match status" value="1"/>
</dbReference>
<dbReference type="Gene3D" id="2.30.30.60">
    <property type="match status" value="1"/>
</dbReference>
<feature type="transmembrane region" description="Helical" evidence="7">
    <location>
        <begin position="208"/>
        <end position="236"/>
    </location>
</feature>
<keyword evidence="4 7" id="KW-0812">Transmembrane</keyword>
<feature type="domain" description="Mechanosensitive ion channel MscS" evidence="8">
    <location>
        <begin position="315"/>
        <end position="385"/>
    </location>
</feature>
<dbReference type="Gene3D" id="1.10.287.1260">
    <property type="match status" value="1"/>
</dbReference>
<feature type="transmembrane region" description="Helical" evidence="7">
    <location>
        <begin position="302"/>
        <end position="327"/>
    </location>
</feature>
<protein>
    <submittedName>
        <fullName evidence="10">Uncharacterized protein</fullName>
    </submittedName>
</protein>
<dbReference type="Proteomes" id="UP001438707">
    <property type="component" value="Unassembled WGS sequence"/>
</dbReference>
<accession>A0AAW1S680</accession>
<dbReference type="Pfam" id="PF21088">
    <property type="entry name" value="MS_channel_1st"/>
    <property type="match status" value="1"/>
</dbReference>
<feature type="transmembrane region" description="Helical" evidence="7">
    <location>
        <begin position="166"/>
        <end position="188"/>
    </location>
</feature>
<evidence type="ECO:0000256" key="2">
    <source>
        <dbReference type="ARBA" id="ARBA00008017"/>
    </source>
</evidence>
<comment type="similarity">
    <text evidence="2">Belongs to the MscS (TC 1.A.23) family.</text>
</comment>
<dbReference type="GO" id="GO:0005886">
    <property type="term" value="C:plasma membrane"/>
    <property type="evidence" value="ECO:0007669"/>
    <property type="project" value="UniProtKB-SubCell"/>
</dbReference>
<dbReference type="InterPro" id="IPR049142">
    <property type="entry name" value="MS_channel_1st"/>
</dbReference>
<evidence type="ECO:0000256" key="6">
    <source>
        <dbReference type="ARBA" id="ARBA00023136"/>
    </source>
</evidence>
<evidence type="ECO:0000256" key="5">
    <source>
        <dbReference type="ARBA" id="ARBA00022989"/>
    </source>
</evidence>
<evidence type="ECO:0000256" key="4">
    <source>
        <dbReference type="ARBA" id="ARBA00022692"/>
    </source>
</evidence>
<dbReference type="InterPro" id="IPR011014">
    <property type="entry name" value="MscS_channel_TM-2"/>
</dbReference>
<dbReference type="GO" id="GO:0055085">
    <property type="term" value="P:transmembrane transport"/>
    <property type="evidence" value="ECO:0007669"/>
    <property type="project" value="InterPro"/>
</dbReference>
<name>A0AAW1S680_9CHLO</name>
<keyword evidence="3" id="KW-1003">Cell membrane</keyword>
<organism evidence="10 11">
    <name type="scientific">Apatococcus lobatus</name>
    <dbReference type="NCBI Taxonomy" id="904363"/>
    <lineage>
        <taxon>Eukaryota</taxon>
        <taxon>Viridiplantae</taxon>
        <taxon>Chlorophyta</taxon>
        <taxon>core chlorophytes</taxon>
        <taxon>Trebouxiophyceae</taxon>
        <taxon>Chlorellales</taxon>
        <taxon>Chlorellaceae</taxon>
        <taxon>Apatococcus</taxon>
    </lineage>
</organism>
<evidence type="ECO:0000256" key="1">
    <source>
        <dbReference type="ARBA" id="ARBA00004651"/>
    </source>
</evidence>
<evidence type="ECO:0000256" key="7">
    <source>
        <dbReference type="SAM" id="Phobius"/>
    </source>
</evidence>
<sequence length="497" mass="54100">MDALDIVNNTGGLSPAYPPLKQIWRPFAASGRPRQKGFKERRSRRAFAVQALVGKHAFPEPRRIWWHPAEGSLLLPDLTPADPGLKQSVVDSTIAFAKRLPLPEVGIRALAEVAINIALVVIVKSIIEKLAQQANKALDKSAPEQPSVLATMVATAIKAAKEPIEVLLPLNAFVGSLRVAVLALQIVADRQHPYLLNNRLLGHSLQQLMHVFVGVDHIFLSLSSLVIILFTCWFCLSWKESLLNIVSRIEHDLEEANRSTFSIERIAVPVSGLAGWGIVIVGALTSLHVVGINIQPLLTVGGVGGVAIGFGAQTVTANIVSGINLFLTRPFVVGDRIELKTAGGGSVLVGQVESIDPMRTVIDASGIPVAVPNKAILDMLICNESKLQRPAPPVVTTRLLQTSRRYSTSVRLRYEDISKVPAICQDITGWLRQHSGVDQSMSMYAELASLREWSANMHIQVHITALQSRSYTAFNTEVLMKVAELVDQHGAMFARMA</sequence>
<keyword evidence="6 7" id="KW-0472">Membrane</keyword>
<reference evidence="10 11" key="1">
    <citation type="journal article" date="2024" name="Nat. Commun.">
        <title>Phylogenomics reveals the evolutionary origins of lichenization in chlorophyte algae.</title>
        <authorList>
            <person name="Puginier C."/>
            <person name="Libourel C."/>
            <person name="Otte J."/>
            <person name="Skaloud P."/>
            <person name="Haon M."/>
            <person name="Grisel S."/>
            <person name="Petersen M."/>
            <person name="Berrin J.G."/>
            <person name="Delaux P.M."/>
            <person name="Dal Grande F."/>
            <person name="Keller J."/>
        </authorList>
    </citation>
    <scope>NUCLEOTIDE SEQUENCE [LARGE SCALE GENOMIC DNA]</scope>
    <source>
        <strain evidence="10 11">SAG 2145</strain>
    </source>
</reference>
<evidence type="ECO:0000313" key="10">
    <source>
        <dbReference type="EMBL" id="KAK9841402.1"/>
    </source>
</evidence>
<dbReference type="AlphaFoldDB" id="A0AAW1S680"/>
<gene>
    <name evidence="10" type="ORF">WJX74_005134</name>
</gene>
<evidence type="ECO:0000256" key="3">
    <source>
        <dbReference type="ARBA" id="ARBA00022475"/>
    </source>
</evidence>
<dbReference type="EMBL" id="JALJOS010000003">
    <property type="protein sequence ID" value="KAK9841402.1"/>
    <property type="molecule type" value="Genomic_DNA"/>
</dbReference>
<dbReference type="InterPro" id="IPR006685">
    <property type="entry name" value="MscS_channel_2nd"/>
</dbReference>
<dbReference type="SUPFAM" id="SSF82861">
    <property type="entry name" value="Mechanosensitive channel protein MscS (YggB), transmembrane region"/>
    <property type="match status" value="1"/>
</dbReference>
<dbReference type="InterPro" id="IPR010920">
    <property type="entry name" value="LSM_dom_sf"/>
</dbReference>
<comment type="caution">
    <text evidence="10">The sequence shown here is derived from an EMBL/GenBank/DDBJ whole genome shotgun (WGS) entry which is preliminary data.</text>
</comment>
<feature type="domain" description="Mechanosensitive ion channel transmembrane helices 2/3" evidence="9">
    <location>
        <begin position="277"/>
        <end position="313"/>
    </location>
</feature>
<dbReference type="Pfam" id="PF00924">
    <property type="entry name" value="MS_channel_2nd"/>
    <property type="match status" value="1"/>
</dbReference>
<comment type="subcellular location">
    <subcellularLocation>
        <location evidence="1">Cell membrane</location>
        <topology evidence="1">Multi-pass membrane protein</topology>
    </subcellularLocation>
</comment>
<dbReference type="InterPro" id="IPR023408">
    <property type="entry name" value="MscS_beta-dom_sf"/>
</dbReference>
<evidence type="ECO:0000259" key="8">
    <source>
        <dbReference type="Pfam" id="PF00924"/>
    </source>
</evidence>
<feature type="transmembrane region" description="Helical" evidence="7">
    <location>
        <begin position="266"/>
        <end position="290"/>
    </location>
</feature>
<keyword evidence="11" id="KW-1185">Reference proteome</keyword>
<keyword evidence="5 7" id="KW-1133">Transmembrane helix</keyword>
<dbReference type="PANTHER" id="PTHR30566:SF5">
    <property type="entry name" value="MECHANOSENSITIVE ION CHANNEL PROTEIN 1, MITOCHONDRIAL-RELATED"/>
    <property type="match status" value="1"/>
</dbReference>